<dbReference type="PANTHER" id="PTHR10622:SF10">
    <property type="entry name" value="HET DOMAIN-CONTAINING PROTEIN"/>
    <property type="match status" value="1"/>
</dbReference>
<reference evidence="2" key="1">
    <citation type="journal article" date="2014" name="Proc. Natl. Acad. Sci. U.S.A.">
        <title>Extensive sampling of basidiomycete genomes demonstrates inadequacy of the white-rot/brown-rot paradigm for wood decay fungi.</title>
        <authorList>
            <person name="Riley R."/>
            <person name="Salamov A.A."/>
            <person name="Brown D.W."/>
            <person name="Nagy L.G."/>
            <person name="Floudas D."/>
            <person name="Held B.W."/>
            <person name="Levasseur A."/>
            <person name="Lombard V."/>
            <person name="Morin E."/>
            <person name="Otillar R."/>
            <person name="Lindquist E.A."/>
            <person name="Sun H."/>
            <person name="LaButti K.M."/>
            <person name="Schmutz J."/>
            <person name="Jabbour D."/>
            <person name="Luo H."/>
            <person name="Baker S.E."/>
            <person name="Pisabarro A.G."/>
            <person name="Walton J.D."/>
            <person name="Blanchette R.A."/>
            <person name="Henrissat B."/>
            <person name="Martin F."/>
            <person name="Cullen D."/>
            <person name="Hibbett D.S."/>
            <person name="Grigoriev I.V."/>
        </authorList>
    </citation>
    <scope>NUCLEOTIDE SEQUENCE [LARGE SCALE GENOMIC DNA]</scope>
    <source>
        <strain evidence="2">CBS 339.88</strain>
    </source>
</reference>
<gene>
    <name evidence="1" type="ORF">GALMADRAFT_36675</name>
</gene>
<dbReference type="EMBL" id="KL142396">
    <property type="protein sequence ID" value="KDR70543.1"/>
    <property type="molecule type" value="Genomic_DNA"/>
</dbReference>
<protein>
    <recommendedName>
        <fullName evidence="3">Heterokaryon incompatibility domain-containing protein</fullName>
    </recommendedName>
</protein>
<dbReference type="Proteomes" id="UP000027222">
    <property type="component" value="Unassembled WGS sequence"/>
</dbReference>
<sequence>YAWMDTGCIDKSSSAELEESIRSMFRWYRSSNICVIHLAKTDISSLHTPYTFAGLQDDPWFTRGWTLQELLAPPVIQFYDGNWEPLTSEPIVKSDKEKIDDDAMQLVLVGVISSLTAIEIGDMCNFQPGLINIARRMAWASKRTTTRIEDMAYCLLGIFDVSMPIAYGEGNIAFYRLQKAIIEQSSDRSIFMW</sequence>
<dbReference type="PANTHER" id="PTHR10622">
    <property type="entry name" value="HET DOMAIN-CONTAINING PROTEIN"/>
    <property type="match status" value="1"/>
</dbReference>
<evidence type="ECO:0008006" key="3">
    <source>
        <dbReference type="Google" id="ProtNLM"/>
    </source>
</evidence>
<evidence type="ECO:0000313" key="1">
    <source>
        <dbReference type="EMBL" id="KDR70543.1"/>
    </source>
</evidence>
<dbReference type="STRING" id="685588.A0A067SUV4"/>
<evidence type="ECO:0000313" key="2">
    <source>
        <dbReference type="Proteomes" id="UP000027222"/>
    </source>
</evidence>
<name>A0A067SUV4_GALM3</name>
<dbReference type="AlphaFoldDB" id="A0A067SUV4"/>
<feature type="non-terminal residue" evidence="1">
    <location>
        <position position="1"/>
    </location>
</feature>
<accession>A0A067SUV4</accession>
<keyword evidence="2" id="KW-1185">Reference proteome</keyword>
<dbReference type="OrthoDB" id="674604at2759"/>
<proteinExistence type="predicted"/>
<organism evidence="1 2">
    <name type="scientific">Galerina marginata (strain CBS 339.88)</name>
    <dbReference type="NCBI Taxonomy" id="685588"/>
    <lineage>
        <taxon>Eukaryota</taxon>
        <taxon>Fungi</taxon>
        <taxon>Dikarya</taxon>
        <taxon>Basidiomycota</taxon>
        <taxon>Agaricomycotina</taxon>
        <taxon>Agaricomycetes</taxon>
        <taxon>Agaricomycetidae</taxon>
        <taxon>Agaricales</taxon>
        <taxon>Agaricineae</taxon>
        <taxon>Strophariaceae</taxon>
        <taxon>Galerina</taxon>
    </lineage>
</organism>
<dbReference type="HOGENOM" id="CLU_000288_138_0_1"/>
<feature type="non-terminal residue" evidence="1">
    <location>
        <position position="193"/>
    </location>
</feature>